<dbReference type="AlphaFoldDB" id="A0A1F5YED2"/>
<dbReference type="GO" id="GO:0016743">
    <property type="term" value="F:carboxyl- or carbamoyltransferase activity"/>
    <property type="evidence" value="ECO:0007669"/>
    <property type="project" value="UniProtKB-UniRule"/>
</dbReference>
<dbReference type="InterPro" id="IPR029045">
    <property type="entry name" value="ClpP/crotonase-like_dom_sf"/>
</dbReference>
<evidence type="ECO:0000256" key="3">
    <source>
        <dbReference type="ARBA" id="ARBA00022679"/>
    </source>
</evidence>
<keyword evidence="5 10" id="KW-0276">Fatty acid metabolism</keyword>
<evidence type="ECO:0000256" key="5">
    <source>
        <dbReference type="ARBA" id="ARBA00022832"/>
    </source>
</evidence>
<dbReference type="GO" id="GO:0006633">
    <property type="term" value="P:fatty acid biosynthetic process"/>
    <property type="evidence" value="ECO:0007669"/>
    <property type="project" value="UniProtKB-KW"/>
</dbReference>
<keyword evidence="10" id="KW-0963">Cytoplasm</keyword>
<organism evidence="12 13">
    <name type="scientific">Candidatus Glassbacteria bacterium GWA2_58_10</name>
    <dbReference type="NCBI Taxonomy" id="1817865"/>
    <lineage>
        <taxon>Bacteria</taxon>
        <taxon>Candidatus Glassiibacteriota</taxon>
    </lineage>
</organism>
<comment type="caution">
    <text evidence="12">The sequence shown here is derived from an EMBL/GenBank/DDBJ whole genome shotgun (WGS) entry which is preliminary data.</text>
</comment>
<comment type="function">
    <text evidence="10">Component of the acetyl coenzyme A carboxylase (ACC) complex. First, biotin carboxylase catalyzes the carboxylation of biotin on its carrier protein (BCCP) and then the CO(2) group is transferred by the carboxyltransferase to acetyl-CoA to form malonyl-CoA.</text>
</comment>
<accession>A0A1F5YED2</accession>
<evidence type="ECO:0000256" key="8">
    <source>
        <dbReference type="ARBA" id="ARBA00023160"/>
    </source>
</evidence>
<dbReference type="GO" id="GO:0005524">
    <property type="term" value="F:ATP binding"/>
    <property type="evidence" value="ECO:0007669"/>
    <property type="project" value="UniProtKB-KW"/>
</dbReference>
<dbReference type="HAMAP" id="MF_00823">
    <property type="entry name" value="AcetylCoA_CT_alpha"/>
    <property type="match status" value="1"/>
</dbReference>
<evidence type="ECO:0000256" key="2">
    <source>
        <dbReference type="ARBA" id="ARBA00022516"/>
    </source>
</evidence>
<dbReference type="InterPro" id="IPR011763">
    <property type="entry name" value="COA_CT_C"/>
</dbReference>
<protein>
    <recommendedName>
        <fullName evidence="10">Acetyl-coenzyme A carboxylase carboxyl transferase subunit alpha</fullName>
        <shortName evidence="10">ACCase subunit alpha</shortName>
        <shortName evidence="10">Acetyl-CoA carboxylase carboxyltransferase subunit alpha</shortName>
        <ecNumber evidence="10">2.1.3.15</ecNumber>
    </recommendedName>
</protein>
<dbReference type="NCBIfam" id="TIGR00513">
    <property type="entry name" value="accA"/>
    <property type="match status" value="1"/>
</dbReference>
<evidence type="ECO:0000256" key="9">
    <source>
        <dbReference type="ARBA" id="ARBA00049152"/>
    </source>
</evidence>
<dbReference type="PROSITE" id="PS50989">
    <property type="entry name" value="COA_CT_CTER"/>
    <property type="match status" value="1"/>
</dbReference>
<keyword evidence="3 10" id="KW-0808">Transferase</keyword>
<gene>
    <name evidence="10" type="primary">accA</name>
    <name evidence="12" type="ORF">A2Z86_04765</name>
</gene>
<evidence type="ECO:0000256" key="6">
    <source>
        <dbReference type="ARBA" id="ARBA00022840"/>
    </source>
</evidence>
<evidence type="ECO:0000259" key="11">
    <source>
        <dbReference type="PROSITE" id="PS50989"/>
    </source>
</evidence>
<proteinExistence type="inferred from homology"/>
<reference evidence="12 13" key="1">
    <citation type="journal article" date="2016" name="Nat. Commun.">
        <title>Thousands of microbial genomes shed light on interconnected biogeochemical processes in an aquifer system.</title>
        <authorList>
            <person name="Anantharaman K."/>
            <person name="Brown C.T."/>
            <person name="Hug L.A."/>
            <person name="Sharon I."/>
            <person name="Castelle C.J."/>
            <person name="Probst A.J."/>
            <person name="Thomas B.C."/>
            <person name="Singh A."/>
            <person name="Wilkins M.J."/>
            <person name="Karaoz U."/>
            <person name="Brodie E.L."/>
            <person name="Williams K.H."/>
            <person name="Hubbard S.S."/>
            <person name="Banfield J.F."/>
        </authorList>
    </citation>
    <scope>NUCLEOTIDE SEQUENCE [LARGE SCALE GENOMIC DNA]</scope>
</reference>
<name>A0A1F5YED2_9BACT</name>
<sequence>MNGQFLDFEQPLQKIVERLEELRKLSTSEDLELHEEIGKLEKKLVRLREEIYQKITPYQRVQLARHPNRPYALDYINTVFEDFIELHGDRSFRDDPSIVAGWAGLGKIPVMVIGQQKGRDTKEKIYRNFGMAHPEGYRKALRLMKQAEKFSRPVISLIDTPGAYPGIGAEERGQAEAIAKNLREMAMLRTPLISVVIGEGGSGGALALGMGNRVLMLENAIYSVISPEGCASILWRDDGEKERSAAALKLDAVSLRELAVIDEIIPEPNGGAHNDFNATAEGLREALDRNVKQLSRLAADELVNQRIEKYAAMGAFQE</sequence>
<evidence type="ECO:0000256" key="4">
    <source>
        <dbReference type="ARBA" id="ARBA00022741"/>
    </source>
</evidence>
<evidence type="ECO:0000313" key="13">
    <source>
        <dbReference type="Proteomes" id="UP000176992"/>
    </source>
</evidence>
<dbReference type="NCBIfam" id="NF041504">
    <property type="entry name" value="AccA_sub"/>
    <property type="match status" value="1"/>
</dbReference>
<dbReference type="PRINTS" id="PR01069">
    <property type="entry name" value="ACCCTRFRASEA"/>
</dbReference>
<evidence type="ECO:0000313" key="12">
    <source>
        <dbReference type="EMBL" id="OGF98515.1"/>
    </source>
</evidence>
<dbReference type="GO" id="GO:0003989">
    <property type="term" value="F:acetyl-CoA carboxylase activity"/>
    <property type="evidence" value="ECO:0007669"/>
    <property type="project" value="InterPro"/>
</dbReference>
<dbReference type="EC" id="2.1.3.15" evidence="10"/>
<dbReference type="UniPathway" id="UPA00655">
    <property type="reaction ID" value="UER00711"/>
</dbReference>
<dbReference type="SUPFAM" id="SSF52096">
    <property type="entry name" value="ClpP/crotonase"/>
    <property type="match status" value="1"/>
</dbReference>
<keyword evidence="4 10" id="KW-0547">Nucleotide-binding</keyword>
<dbReference type="GO" id="GO:0009317">
    <property type="term" value="C:acetyl-CoA carboxylase complex"/>
    <property type="evidence" value="ECO:0007669"/>
    <property type="project" value="InterPro"/>
</dbReference>
<dbReference type="PANTHER" id="PTHR42853">
    <property type="entry name" value="ACETYL-COENZYME A CARBOXYLASE CARBOXYL TRANSFERASE SUBUNIT ALPHA"/>
    <property type="match status" value="1"/>
</dbReference>
<dbReference type="Gene3D" id="3.90.226.10">
    <property type="entry name" value="2-enoyl-CoA Hydratase, Chain A, domain 1"/>
    <property type="match status" value="1"/>
</dbReference>
<evidence type="ECO:0000256" key="10">
    <source>
        <dbReference type="HAMAP-Rule" id="MF_00823"/>
    </source>
</evidence>
<feature type="domain" description="CoA carboxyltransferase C-terminal" evidence="11">
    <location>
        <begin position="39"/>
        <end position="293"/>
    </location>
</feature>
<dbReference type="PANTHER" id="PTHR42853:SF3">
    <property type="entry name" value="ACETYL-COENZYME A CARBOXYLASE CARBOXYL TRANSFERASE SUBUNIT ALPHA, CHLOROPLASTIC"/>
    <property type="match status" value="1"/>
</dbReference>
<dbReference type="Proteomes" id="UP000176992">
    <property type="component" value="Unassembled WGS sequence"/>
</dbReference>
<comment type="similarity">
    <text evidence="10">Belongs to the AccA family.</text>
</comment>
<keyword evidence="2 10" id="KW-0444">Lipid biosynthesis</keyword>
<keyword evidence="7 10" id="KW-0443">Lipid metabolism</keyword>
<comment type="catalytic activity">
    <reaction evidence="9 10">
        <text>N(6)-carboxybiotinyl-L-lysyl-[protein] + acetyl-CoA = N(6)-biotinyl-L-lysyl-[protein] + malonyl-CoA</text>
        <dbReference type="Rhea" id="RHEA:54728"/>
        <dbReference type="Rhea" id="RHEA-COMP:10505"/>
        <dbReference type="Rhea" id="RHEA-COMP:10506"/>
        <dbReference type="ChEBI" id="CHEBI:57288"/>
        <dbReference type="ChEBI" id="CHEBI:57384"/>
        <dbReference type="ChEBI" id="CHEBI:83144"/>
        <dbReference type="ChEBI" id="CHEBI:83145"/>
        <dbReference type="EC" id="2.1.3.15"/>
    </reaction>
</comment>
<evidence type="ECO:0000256" key="7">
    <source>
        <dbReference type="ARBA" id="ARBA00023098"/>
    </source>
</evidence>
<comment type="subunit">
    <text evidence="10">Acetyl-CoA carboxylase is a heterohexamer composed of biotin carboxyl carrier protein (AccB), biotin carboxylase (AccC) and two subunits each of ACCase subunit alpha (AccA) and ACCase subunit beta (AccD).</text>
</comment>
<dbReference type="GO" id="GO:2001295">
    <property type="term" value="P:malonyl-CoA biosynthetic process"/>
    <property type="evidence" value="ECO:0007669"/>
    <property type="project" value="UniProtKB-UniRule"/>
</dbReference>
<keyword evidence="8 10" id="KW-0275">Fatty acid biosynthesis</keyword>
<keyword evidence="6 10" id="KW-0067">ATP-binding</keyword>
<evidence type="ECO:0000256" key="1">
    <source>
        <dbReference type="ARBA" id="ARBA00004956"/>
    </source>
</evidence>
<dbReference type="Pfam" id="PF03255">
    <property type="entry name" value="ACCA"/>
    <property type="match status" value="1"/>
</dbReference>
<dbReference type="NCBIfam" id="NF004344">
    <property type="entry name" value="PRK05724.1"/>
    <property type="match status" value="1"/>
</dbReference>
<comment type="subcellular location">
    <subcellularLocation>
        <location evidence="10">Cytoplasm</location>
    </subcellularLocation>
</comment>
<dbReference type="EMBL" id="MFIV01000093">
    <property type="protein sequence ID" value="OGF98515.1"/>
    <property type="molecule type" value="Genomic_DNA"/>
</dbReference>
<dbReference type="InterPro" id="IPR001095">
    <property type="entry name" value="Acetyl_CoA_COase_a_su"/>
</dbReference>
<comment type="pathway">
    <text evidence="1 10">Lipid metabolism; malonyl-CoA biosynthesis; malonyl-CoA from acetyl-CoA: step 1/1.</text>
</comment>